<gene>
    <name evidence="8" type="ORF">AU467_29895</name>
</gene>
<organism evidence="8 9">
    <name type="scientific">Rhizobium loti</name>
    <name type="common">Mesorhizobium loti</name>
    <dbReference type="NCBI Taxonomy" id="381"/>
    <lineage>
        <taxon>Bacteria</taxon>
        <taxon>Pseudomonadati</taxon>
        <taxon>Pseudomonadota</taxon>
        <taxon>Alphaproteobacteria</taxon>
        <taxon>Hyphomicrobiales</taxon>
        <taxon>Phyllobacteriaceae</taxon>
        <taxon>Mesorhizobium</taxon>
    </lineage>
</organism>
<sequence>MNGALAPFLRTRLFRFLTVGIGAALLLFVLSWLLVSAGLSPFTGSVVAYAISFVVAYSAQHGWTFGGKHDHATAMPRYLALQVGCAVFSGLVSHVAATRFAMPPLSMSALTTVTASAVSYVLSSLWVFPARD</sequence>
<keyword evidence="5 6" id="KW-0472">Membrane</keyword>
<comment type="similarity">
    <text evidence="2">Belongs to the GtrA family.</text>
</comment>
<keyword evidence="4 6" id="KW-1133">Transmembrane helix</keyword>
<dbReference type="InterPro" id="IPR051401">
    <property type="entry name" value="GtrA_CellWall_Glycosyl"/>
</dbReference>
<proteinExistence type="inferred from homology"/>
<dbReference type="OrthoDB" id="8081941at2"/>
<dbReference type="GO" id="GO:0005886">
    <property type="term" value="C:plasma membrane"/>
    <property type="evidence" value="ECO:0007669"/>
    <property type="project" value="TreeGrafter"/>
</dbReference>
<evidence type="ECO:0000256" key="4">
    <source>
        <dbReference type="ARBA" id="ARBA00022989"/>
    </source>
</evidence>
<evidence type="ECO:0000259" key="7">
    <source>
        <dbReference type="Pfam" id="PF04138"/>
    </source>
</evidence>
<protein>
    <submittedName>
        <fullName evidence="8">Polysaccharide biosynthesis protein GtrA</fullName>
    </submittedName>
</protein>
<dbReference type="InterPro" id="IPR007267">
    <property type="entry name" value="GtrA_DPMS_TM"/>
</dbReference>
<dbReference type="PANTHER" id="PTHR38459:SF1">
    <property type="entry name" value="PROPHAGE BACTOPRENOL-LINKED GLUCOSE TRANSLOCASE HOMOLOG"/>
    <property type="match status" value="1"/>
</dbReference>
<dbReference type="AlphaFoldDB" id="A0A101KPF5"/>
<name>A0A101KPF5_RHILI</name>
<comment type="caution">
    <text evidence="8">The sequence shown here is derived from an EMBL/GenBank/DDBJ whole genome shotgun (WGS) entry which is preliminary data.</text>
</comment>
<dbReference type="Pfam" id="PF04138">
    <property type="entry name" value="GtrA_DPMS_TM"/>
    <property type="match status" value="1"/>
</dbReference>
<keyword evidence="3 6" id="KW-0812">Transmembrane</keyword>
<accession>A0A101KPF5</accession>
<feature type="domain" description="GtrA/DPMS transmembrane" evidence="7">
    <location>
        <begin position="15"/>
        <end position="128"/>
    </location>
</feature>
<comment type="subcellular location">
    <subcellularLocation>
        <location evidence="1">Membrane</location>
        <topology evidence="1">Multi-pass membrane protein</topology>
    </subcellularLocation>
</comment>
<feature type="transmembrane region" description="Helical" evidence="6">
    <location>
        <begin position="12"/>
        <end position="34"/>
    </location>
</feature>
<evidence type="ECO:0000313" key="9">
    <source>
        <dbReference type="Proteomes" id="UP000053176"/>
    </source>
</evidence>
<evidence type="ECO:0000256" key="5">
    <source>
        <dbReference type="ARBA" id="ARBA00023136"/>
    </source>
</evidence>
<evidence type="ECO:0000256" key="3">
    <source>
        <dbReference type="ARBA" id="ARBA00022692"/>
    </source>
</evidence>
<dbReference type="EMBL" id="LPWA01000134">
    <property type="protein sequence ID" value="KUM24495.1"/>
    <property type="molecule type" value="Genomic_DNA"/>
</dbReference>
<evidence type="ECO:0000256" key="6">
    <source>
        <dbReference type="SAM" id="Phobius"/>
    </source>
</evidence>
<dbReference type="GO" id="GO:0000271">
    <property type="term" value="P:polysaccharide biosynthetic process"/>
    <property type="evidence" value="ECO:0007669"/>
    <property type="project" value="InterPro"/>
</dbReference>
<evidence type="ECO:0000256" key="1">
    <source>
        <dbReference type="ARBA" id="ARBA00004141"/>
    </source>
</evidence>
<feature type="transmembrane region" description="Helical" evidence="6">
    <location>
        <begin position="46"/>
        <end position="66"/>
    </location>
</feature>
<evidence type="ECO:0000313" key="8">
    <source>
        <dbReference type="EMBL" id="KUM24495.1"/>
    </source>
</evidence>
<dbReference type="PANTHER" id="PTHR38459">
    <property type="entry name" value="PROPHAGE BACTOPRENOL-LINKED GLUCOSE TRANSLOCASE HOMOLOG"/>
    <property type="match status" value="1"/>
</dbReference>
<dbReference type="Proteomes" id="UP000053176">
    <property type="component" value="Unassembled WGS sequence"/>
</dbReference>
<evidence type="ECO:0000256" key="2">
    <source>
        <dbReference type="ARBA" id="ARBA00009399"/>
    </source>
</evidence>
<reference evidence="8 9" key="1">
    <citation type="submission" date="2015-12" db="EMBL/GenBank/DDBJ databases">
        <title>Draft genome sequence of Mesorhizobium sp. UFLA 01-765, a multitolerant efficient symbiont and plant-growth promoting strain isolated from Zn-mining soil using Leucaena leucocephala as a trap plant.</title>
        <authorList>
            <person name="Rangel W.M."/>
            <person name="Thijs S."/>
            <person name="Longatti S.M."/>
            <person name="Moreira F.M."/>
            <person name="Weyens N."/>
            <person name="Vangronsveld J."/>
            <person name="Van Hamme J.D."/>
            <person name="Bottos E.M."/>
            <person name="Rineau F."/>
        </authorList>
    </citation>
    <scope>NUCLEOTIDE SEQUENCE [LARGE SCALE GENOMIC DNA]</scope>
    <source>
        <strain evidence="8 9">UFLA 01-765</strain>
    </source>
</reference>
<feature type="transmembrane region" description="Helical" evidence="6">
    <location>
        <begin position="78"/>
        <end position="97"/>
    </location>
</feature>
<feature type="transmembrane region" description="Helical" evidence="6">
    <location>
        <begin position="109"/>
        <end position="128"/>
    </location>
</feature>